<name>X1HRH1_9ZZZZ</name>
<protein>
    <recommendedName>
        <fullName evidence="2">Restriction endonuclease type II DpnII-like domain-containing protein</fullName>
    </recommendedName>
</protein>
<proteinExistence type="predicted"/>
<feature type="non-terminal residue" evidence="1">
    <location>
        <position position="131"/>
    </location>
</feature>
<dbReference type="EMBL" id="BARU01022693">
    <property type="protein sequence ID" value="GAH59655.1"/>
    <property type="molecule type" value="Genomic_DNA"/>
</dbReference>
<sequence>MPRNRHNELVKILVKLGNILGFRTYSADKLERNYFNDLPKTLDRESLTFVENVDVIWFNRHNYPVYAFEVELTSGVSSGFSRLYQLRHFTCNFFIVIDNESENYAKYKNKFDKLTTSDPYLEVEDRFFLIE</sequence>
<evidence type="ECO:0008006" key="2">
    <source>
        <dbReference type="Google" id="ProtNLM"/>
    </source>
</evidence>
<accession>X1HRH1</accession>
<organism evidence="1">
    <name type="scientific">marine sediment metagenome</name>
    <dbReference type="NCBI Taxonomy" id="412755"/>
    <lineage>
        <taxon>unclassified sequences</taxon>
        <taxon>metagenomes</taxon>
        <taxon>ecological metagenomes</taxon>
    </lineage>
</organism>
<gene>
    <name evidence="1" type="ORF">S03H2_36924</name>
</gene>
<dbReference type="AlphaFoldDB" id="X1HRH1"/>
<comment type="caution">
    <text evidence="1">The sequence shown here is derived from an EMBL/GenBank/DDBJ whole genome shotgun (WGS) entry which is preliminary data.</text>
</comment>
<evidence type="ECO:0000313" key="1">
    <source>
        <dbReference type="EMBL" id="GAH59655.1"/>
    </source>
</evidence>
<reference evidence="1" key="1">
    <citation type="journal article" date="2014" name="Front. Microbiol.">
        <title>High frequency of phylogenetically diverse reductive dehalogenase-homologous genes in deep subseafloor sedimentary metagenomes.</title>
        <authorList>
            <person name="Kawai M."/>
            <person name="Futagami T."/>
            <person name="Toyoda A."/>
            <person name="Takaki Y."/>
            <person name="Nishi S."/>
            <person name="Hori S."/>
            <person name="Arai W."/>
            <person name="Tsubouchi T."/>
            <person name="Morono Y."/>
            <person name="Uchiyama I."/>
            <person name="Ito T."/>
            <person name="Fujiyama A."/>
            <person name="Inagaki F."/>
            <person name="Takami H."/>
        </authorList>
    </citation>
    <scope>NUCLEOTIDE SEQUENCE</scope>
    <source>
        <strain evidence="1">Expedition CK06-06</strain>
    </source>
</reference>